<feature type="transmembrane region" description="Helical" evidence="1">
    <location>
        <begin position="12"/>
        <end position="28"/>
    </location>
</feature>
<proteinExistence type="predicted"/>
<evidence type="ECO:0000313" key="3">
    <source>
        <dbReference type="Proteomes" id="UP000003676"/>
    </source>
</evidence>
<comment type="caution">
    <text evidence="2">The sequence shown here is derived from an EMBL/GenBank/DDBJ whole genome shotgun (WGS) entry which is preliminary data.</text>
</comment>
<evidence type="ECO:0000313" key="2">
    <source>
        <dbReference type="EMBL" id="EEB33327.1"/>
    </source>
</evidence>
<keyword evidence="1" id="KW-0812">Transmembrane</keyword>
<sequence>MPVLSKMAGNRGAAACTASLFCGAFWILSKQDAIRTIRAGGGQHPGAH</sequence>
<dbReference type="Proteomes" id="UP000003676">
    <property type="component" value="Unassembled WGS sequence"/>
</dbReference>
<reference evidence="2 3" key="2">
    <citation type="submission" date="2008-10" db="EMBL/GenBank/DDBJ databases">
        <authorList>
            <person name="Fulton L."/>
            <person name="Clifton S."/>
            <person name="Fulton B."/>
            <person name="Xu J."/>
            <person name="Minx P."/>
            <person name="Pepin K.H."/>
            <person name="Johnson M."/>
            <person name="Bhonagiri V."/>
            <person name="Nash W.E."/>
            <person name="Mardis E.R."/>
            <person name="Wilson R.K."/>
        </authorList>
    </citation>
    <scope>NUCLEOTIDE SEQUENCE [LARGE SCALE GENOMIC DNA]</scope>
    <source>
        <strain evidence="2 3">ATCC 29098</strain>
    </source>
</reference>
<dbReference type="EMBL" id="ABXU01000055">
    <property type="protein sequence ID" value="EEB33327.1"/>
    <property type="molecule type" value="Genomic_DNA"/>
</dbReference>
<evidence type="ECO:0000256" key="1">
    <source>
        <dbReference type="SAM" id="Phobius"/>
    </source>
</evidence>
<reference evidence="2 3" key="1">
    <citation type="submission" date="2008-10" db="EMBL/GenBank/DDBJ databases">
        <title>Draft genome sequence of Desulvovibrio piger (ATCC 29098).</title>
        <authorList>
            <person name="Sudarsanam P."/>
            <person name="Ley R."/>
            <person name="Guruge J."/>
            <person name="Turnbaugh P.J."/>
            <person name="Mahowald M."/>
            <person name="Liep D."/>
            <person name="Gordon J."/>
        </authorList>
    </citation>
    <scope>NUCLEOTIDE SEQUENCE [LARGE SCALE GENOMIC DNA]</scope>
    <source>
        <strain evidence="2 3">ATCC 29098</strain>
    </source>
</reference>
<accession>B6WUJ6</accession>
<organism evidence="2 3">
    <name type="scientific">Desulfovibrio piger ATCC 29098</name>
    <dbReference type="NCBI Taxonomy" id="411464"/>
    <lineage>
        <taxon>Bacteria</taxon>
        <taxon>Pseudomonadati</taxon>
        <taxon>Thermodesulfobacteriota</taxon>
        <taxon>Desulfovibrionia</taxon>
        <taxon>Desulfovibrionales</taxon>
        <taxon>Desulfovibrionaceae</taxon>
        <taxon>Desulfovibrio</taxon>
    </lineage>
</organism>
<dbReference type="AlphaFoldDB" id="B6WUJ6"/>
<keyword evidence="1" id="KW-0472">Membrane</keyword>
<keyword evidence="1" id="KW-1133">Transmembrane helix</keyword>
<protein>
    <submittedName>
        <fullName evidence="2">Uncharacterized protein</fullName>
    </submittedName>
</protein>
<name>B6WUJ6_9BACT</name>
<dbReference type="HOGENOM" id="CLU_3152086_0_0_7"/>
<gene>
    <name evidence="2" type="ORF">DESPIG_01739</name>
</gene>